<proteinExistence type="predicted"/>
<feature type="compositionally biased region" description="Basic residues" evidence="1">
    <location>
        <begin position="1"/>
        <end position="10"/>
    </location>
</feature>
<sequence length="745" mass="83914">MPWKRRKKSRSTPQRLAVAEASANPSKMLEAEEPRSPSPSRSRSPSPSASLPLVQPQEQHPESKEEAQEPLQGMEAERQEQPPQDAGEEDSQGAAASPPLVPVAAADTRVAAPTPSSHRMPPGKRGKPLPDKQRAVIKEKLDLLEKNLRPVAFAPGKAIDFARHERLFRALGLWDFVHADLGCPIRTDLLTQLIANYDHSARRSWVNGARIAVTRPDLARALGLQWKKDKASVSESKDADHDLFLEEGSIAVIMDFMSNWVLFPEEDACILPGDVMAATQLLKEGQPQKVDWSALIWMMVEKELLEVPTSGSCYYASHLQRLMRHQKPGIFEGEEQDVMEVPMAEDDDDVNALGVSGAVTLQDSGLLDAEKQGAGLCLALGGDEDILKVNNEECQENEQDQWCPGTKNVDSEHYLRPCNLNSVESMQSEVVAREVGMGEEGRYVDDITAKFSNLDRMAPTDLLQAMDSVNVTYCLPMQPIEPSSGEFLVSRSDPLKSVELDTCMGGSSLFKMASKREIDDIDDDDDGDGITRFSHVNHQKKMRTEGQWDQTPLTIEKCMDEAHAWMGRAKVFVSQREQDFVSAQMHIQYISNLLQEKDQQIQFLEKTRLEEEDRRQMVICRFEHELGVMARIVQGYRKALMDTRRAFAEYRKQFPQGDEQLYKDDDDGGGLVTTAKELERKRLCKEEARSLAVHICDDFNRKWLERFKGYEDQVHQLGKRLLDLMGESNLLKERLAKSNVSAEKE</sequence>
<reference evidence="2" key="1">
    <citation type="submission" date="2015-07" db="EMBL/GenBank/DDBJ databases">
        <title>Transcriptome Assembly of Anthurium amnicola.</title>
        <authorList>
            <person name="Suzuki J."/>
        </authorList>
    </citation>
    <scope>NUCLEOTIDE SEQUENCE</scope>
</reference>
<dbReference type="PANTHER" id="PTHR35120">
    <property type="entry name" value="HISTONE ACETYLTRANSFERASE KAT6B-LIKE"/>
    <property type="match status" value="1"/>
</dbReference>
<feature type="compositionally biased region" description="Low complexity" evidence="1">
    <location>
        <begin position="38"/>
        <end position="53"/>
    </location>
</feature>
<dbReference type="AlphaFoldDB" id="A0A1D1Z2T4"/>
<dbReference type="EMBL" id="GDJX01006762">
    <property type="protein sequence ID" value="JAT61174.1"/>
    <property type="molecule type" value="Transcribed_RNA"/>
</dbReference>
<protein>
    <submittedName>
        <fullName evidence="2">Uncharacterized protein</fullName>
    </submittedName>
</protein>
<evidence type="ECO:0000256" key="1">
    <source>
        <dbReference type="SAM" id="MobiDB-lite"/>
    </source>
</evidence>
<name>A0A1D1Z2T4_9ARAE</name>
<evidence type="ECO:0000313" key="2">
    <source>
        <dbReference type="EMBL" id="JAT61174.1"/>
    </source>
</evidence>
<feature type="region of interest" description="Disordered" evidence="1">
    <location>
        <begin position="1"/>
        <end position="97"/>
    </location>
</feature>
<feature type="region of interest" description="Disordered" evidence="1">
    <location>
        <begin position="109"/>
        <end position="132"/>
    </location>
</feature>
<dbReference type="PANTHER" id="PTHR35120:SF2">
    <property type="entry name" value="AMINOTRANSFERASE-LIKE PLANT MOBILE DOMAIN-CONTAINING PROTEIN"/>
    <property type="match status" value="1"/>
</dbReference>
<gene>
    <name evidence="2" type="ORF">g.38673</name>
</gene>
<accession>A0A1D1Z2T4</accession>
<organism evidence="2">
    <name type="scientific">Anthurium amnicola</name>
    <dbReference type="NCBI Taxonomy" id="1678845"/>
    <lineage>
        <taxon>Eukaryota</taxon>
        <taxon>Viridiplantae</taxon>
        <taxon>Streptophyta</taxon>
        <taxon>Embryophyta</taxon>
        <taxon>Tracheophyta</taxon>
        <taxon>Spermatophyta</taxon>
        <taxon>Magnoliopsida</taxon>
        <taxon>Liliopsida</taxon>
        <taxon>Araceae</taxon>
        <taxon>Pothoideae</taxon>
        <taxon>Potheae</taxon>
        <taxon>Anthurium</taxon>
    </lineage>
</organism>